<reference evidence="3" key="1">
    <citation type="submission" date="2013-01" db="EMBL/GenBank/DDBJ databases">
        <title>Draft Genome Sequence of a Mulberry Tree, Morus notabilis C.K. Schneid.</title>
        <authorList>
            <person name="He N."/>
            <person name="Zhao S."/>
        </authorList>
    </citation>
    <scope>NUCLEOTIDE SEQUENCE</scope>
</reference>
<name>W9RMS2_9ROSA</name>
<dbReference type="PANTHER" id="PTHR10277:SF9">
    <property type="entry name" value="2-ISOPROPYLMALATE SYNTHASE 1, CHLOROPLASTIC-RELATED"/>
    <property type="match status" value="1"/>
</dbReference>
<dbReference type="STRING" id="981085.W9RMS2"/>
<gene>
    <name evidence="2" type="ORF">L484_007438</name>
</gene>
<keyword evidence="3" id="KW-1185">Reference proteome</keyword>
<evidence type="ECO:0000259" key="1">
    <source>
        <dbReference type="Pfam" id="PF00682"/>
    </source>
</evidence>
<organism evidence="2 3">
    <name type="scientific">Morus notabilis</name>
    <dbReference type="NCBI Taxonomy" id="981085"/>
    <lineage>
        <taxon>Eukaryota</taxon>
        <taxon>Viridiplantae</taxon>
        <taxon>Streptophyta</taxon>
        <taxon>Embryophyta</taxon>
        <taxon>Tracheophyta</taxon>
        <taxon>Spermatophyta</taxon>
        <taxon>Magnoliopsida</taxon>
        <taxon>eudicotyledons</taxon>
        <taxon>Gunneridae</taxon>
        <taxon>Pentapetalae</taxon>
        <taxon>rosids</taxon>
        <taxon>fabids</taxon>
        <taxon>Rosales</taxon>
        <taxon>Moraceae</taxon>
        <taxon>Moreae</taxon>
        <taxon>Morus</taxon>
    </lineage>
</organism>
<proteinExistence type="predicted"/>
<dbReference type="EMBL" id="KE344402">
    <property type="protein sequence ID" value="EXB61172.1"/>
    <property type="molecule type" value="Genomic_DNA"/>
</dbReference>
<dbReference type="eggNOG" id="KOG2367">
    <property type="taxonomic scope" value="Eukaryota"/>
</dbReference>
<dbReference type="InterPro" id="IPR013785">
    <property type="entry name" value="Aldolase_TIM"/>
</dbReference>
<evidence type="ECO:0000313" key="2">
    <source>
        <dbReference type="EMBL" id="EXB61172.1"/>
    </source>
</evidence>
<dbReference type="Proteomes" id="UP000030645">
    <property type="component" value="Unassembled WGS sequence"/>
</dbReference>
<dbReference type="Pfam" id="PF00682">
    <property type="entry name" value="HMGL-like"/>
    <property type="match status" value="1"/>
</dbReference>
<evidence type="ECO:0000313" key="3">
    <source>
        <dbReference type="Proteomes" id="UP000030645"/>
    </source>
</evidence>
<dbReference type="InterPro" id="IPR000891">
    <property type="entry name" value="PYR_CT"/>
</dbReference>
<dbReference type="SUPFAM" id="SSF51569">
    <property type="entry name" value="Aldolase"/>
    <property type="match status" value="1"/>
</dbReference>
<sequence>MDPALPDGAQAPGRSMTRPEKLAVARKLADLGVNVIEVGFPTMSKNDLETSKLIAREVGNAVDELGFVPAIGALARREV</sequence>
<dbReference type="Gene3D" id="3.20.20.70">
    <property type="entry name" value="Aldolase class I"/>
    <property type="match status" value="1"/>
</dbReference>
<dbReference type="PANTHER" id="PTHR10277">
    <property type="entry name" value="HOMOCITRATE SYNTHASE-RELATED"/>
    <property type="match status" value="1"/>
</dbReference>
<feature type="domain" description="Pyruvate carboxyltransferase" evidence="1">
    <location>
        <begin position="2"/>
        <end position="61"/>
    </location>
</feature>
<dbReference type="AlphaFoldDB" id="W9RMS2"/>
<dbReference type="InterPro" id="IPR050073">
    <property type="entry name" value="2-IPM_HCS-like"/>
</dbReference>
<accession>W9RMS2</accession>
<dbReference type="GO" id="GO:0003852">
    <property type="term" value="F:2-isopropylmalate synthase activity"/>
    <property type="evidence" value="ECO:0007669"/>
    <property type="project" value="TreeGrafter"/>
</dbReference>
<dbReference type="GO" id="GO:0009507">
    <property type="term" value="C:chloroplast"/>
    <property type="evidence" value="ECO:0007669"/>
    <property type="project" value="TreeGrafter"/>
</dbReference>
<protein>
    <submittedName>
        <fullName evidence="2">2-isopropylmalate synthase A</fullName>
    </submittedName>
</protein>
<dbReference type="GO" id="GO:0009098">
    <property type="term" value="P:L-leucine biosynthetic process"/>
    <property type="evidence" value="ECO:0007669"/>
    <property type="project" value="TreeGrafter"/>
</dbReference>